<accession>A0A0C9W2L0</accession>
<protein>
    <submittedName>
        <fullName evidence="3">Uncharacterized protein</fullName>
    </submittedName>
</protein>
<dbReference type="HOGENOM" id="CLU_351307_0_0_1"/>
<feature type="compositionally biased region" description="Low complexity" evidence="1">
    <location>
        <begin position="187"/>
        <end position="303"/>
    </location>
</feature>
<dbReference type="GO" id="GO:0030864">
    <property type="term" value="C:cortical actin cytoskeleton"/>
    <property type="evidence" value="ECO:0007669"/>
    <property type="project" value="TreeGrafter"/>
</dbReference>
<feature type="region of interest" description="Disordered" evidence="1">
    <location>
        <begin position="551"/>
        <end position="742"/>
    </location>
</feature>
<reference evidence="3 4" key="1">
    <citation type="submission" date="2014-06" db="EMBL/GenBank/DDBJ databases">
        <title>Evolutionary Origins and Diversification of the Mycorrhizal Mutualists.</title>
        <authorList>
            <consortium name="DOE Joint Genome Institute"/>
            <consortium name="Mycorrhizal Genomics Consortium"/>
            <person name="Kohler A."/>
            <person name="Kuo A."/>
            <person name="Nagy L.G."/>
            <person name="Floudas D."/>
            <person name="Copeland A."/>
            <person name="Barry K.W."/>
            <person name="Cichocki N."/>
            <person name="Veneault-Fourrey C."/>
            <person name="LaButti K."/>
            <person name="Lindquist E.A."/>
            <person name="Lipzen A."/>
            <person name="Lundell T."/>
            <person name="Morin E."/>
            <person name="Murat C."/>
            <person name="Riley R."/>
            <person name="Ohm R."/>
            <person name="Sun H."/>
            <person name="Tunlid A."/>
            <person name="Henrissat B."/>
            <person name="Grigoriev I.V."/>
            <person name="Hibbett D.S."/>
            <person name="Martin F."/>
        </authorList>
    </citation>
    <scope>NUCLEOTIDE SEQUENCE [LARGE SCALE GENOMIC DNA]</scope>
    <source>
        <strain evidence="3 4">SS14</strain>
    </source>
</reference>
<dbReference type="EMBL" id="KN837113">
    <property type="protein sequence ID" value="KIJ45266.1"/>
    <property type="molecule type" value="Genomic_DNA"/>
</dbReference>
<proteinExistence type="predicted"/>
<feature type="region of interest" description="Disordered" evidence="1">
    <location>
        <begin position="61"/>
        <end position="305"/>
    </location>
</feature>
<feature type="compositionally biased region" description="Polar residues" evidence="1">
    <location>
        <begin position="730"/>
        <end position="740"/>
    </location>
</feature>
<evidence type="ECO:0000313" key="4">
    <source>
        <dbReference type="Proteomes" id="UP000054279"/>
    </source>
</evidence>
<evidence type="ECO:0000313" key="3">
    <source>
        <dbReference type="EMBL" id="KIJ45266.1"/>
    </source>
</evidence>
<feature type="compositionally biased region" description="Polar residues" evidence="1">
    <location>
        <begin position="409"/>
        <end position="420"/>
    </location>
</feature>
<dbReference type="GO" id="GO:0030427">
    <property type="term" value="C:site of polarized growth"/>
    <property type="evidence" value="ECO:0007669"/>
    <property type="project" value="TreeGrafter"/>
</dbReference>
<dbReference type="GO" id="GO:0030833">
    <property type="term" value="P:regulation of actin filament polymerization"/>
    <property type="evidence" value="ECO:0007669"/>
    <property type="project" value="TreeGrafter"/>
</dbReference>
<gene>
    <name evidence="3" type="ORF">M422DRAFT_251447</name>
</gene>
<feature type="compositionally biased region" description="Low complexity" evidence="1">
    <location>
        <begin position="85"/>
        <end position="145"/>
    </location>
</feature>
<dbReference type="AlphaFoldDB" id="A0A0C9W2L0"/>
<keyword evidence="4" id="KW-1185">Reference proteome</keyword>
<dbReference type="OrthoDB" id="3271020at2759"/>
<evidence type="ECO:0000256" key="1">
    <source>
        <dbReference type="SAM" id="MobiDB-lite"/>
    </source>
</evidence>
<dbReference type="GO" id="GO:0051015">
    <property type="term" value="F:actin filament binding"/>
    <property type="evidence" value="ECO:0007669"/>
    <property type="project" value="TreeGrafter"/>
</dbReference>
<feature type="compositionally biased region" description="Low complexity" evidence="1">
    <location>
        <begin position="697"/>
        <end position="715"/>
    </location>
</feature>
<dbReference type="PANTHER" id="PTHR10829">
    <property type="entry name" value="CORTACTIN AND DREBRIN"/>
    <property type="match status" value="1"/>
</dbReference>
<dbReference type="GO" id="GO:0005884">
    <property type="term" value="C:actin filament"/>
    <property type="evidence" value="ECO:0007669"/>
    <property type="project" value="TreeGrafter"/>
</dbReference>
<keyword evidence="2" id="KW-0472">Membrane</keyword>
<keyword evidence="2" id="KW-1133">Transmembrane helix</keyword>
<sequence length="801" mass="82683">MVDPISTHANVSTFSDLVFNSSSLTPSLSSISSPSITPDSCVLSSAASAAITTHTEAADLASSSVSGDSKSTQPQVVSDTPTAVSTSSPRRPSLATPSAPSLSSSAPPASTTAQPVSPTRVATTEMTSAAAKTSSSVSSIQTSSSRPANNDAAPPSDQAPSTHNTTSTPDTSIVPHTSSPPAPPATSAPHTSSSPKPAPPASSAATTPKPAPSTAAPQKPISDSKSSSSNGQSSTPSTAAPQKPISDSKSSSSNGQSSTPTSIAGSNTSKPVSSSSASSSKSGSSSSGSTAKTSSTAATTSGSHVNATAAGAASTRIQVVNSLTSHSLTPTFTTTIGGPVGIVNSDSFPSPTSGTLSGNHEGFFDDHGKVAGTFVPVALVALAILAIIPWLLRRYRRRNHDSSRELSRTPYNRSTMSQVEPSDDLYYRRQSQIISFSNSLSQGAGSSRVGRPGTADGSDDTHHSSEPILGGFVVPPSRAAPQGYNASKARDLEYYSAVTHYPETKTLLPILPELSGLPKRSEARLPRVPPASHAFSAEFINTAIGRDSVNRDISADLPPPNTAIGRNSVNRDSVAVSTDLPPPITAIGRNSLNRISSNPAAPPIPPKSPARQASIKTLPRPILSVIADARPSSKDDEPLRPPNPFADPNAGKQAAASIAETSPSIYPPSLPASPEDDEKESEEIYWRSRGFENVVESPTSTYSSSSKPTSLTTPTHGHQQSSLGLKFGPTSETNSSQSSFHKYGPMVTLEEENELVKNLDPSMEPSDIHRGSTAPIRMPSAWNIRGEGRYPLLTTHIGRTG</sequence>
<feature type="compositionally biased region" description="Polar residues" evidence="1">
    <location>
        <begin position="61"/>
        <end position="84"/>
    </location>
</feature>
<dbReference type="Proteomes" id="UP000054279">
    <property type="component" value="Unassembled WGS sequence"/>
</dbReference>
<feature type="region of interest" description="Disordered" evidence="1">
    <location>
        <begin position="399"/>
        <end position="421"/>
    </location>
</feature>
<feature type="region of interest" description="Disordered" evidence="1">
    <location>
        <begin position="439"/>
        <end position="474"/>
    </location>
</feature>
<feature type="compositionally biased region" description="Polar residues" evidence="1">
    <location>
        <begin position="158"/>
        <end position="171"/>
    </location>
</feature>
<dbReference type="PANTHER" id="PTHR10829:SF42">
    <property type="entry name" value="HIGH OSMOLARITY SIGNALING PROTEIN SHO1"/>
    <property type="match status" value="1"/>
</dbReference>
<name>A0A0C9W2L0_SPHS4</name>
<evidence type="ECO:0000256" key="2">
    <source>
        <dbReference type="SAM" id="Phobius"/>
    </source>
</evidence>
<feature type="transmembrane region" description="Helical" evidence="2">
    <location>
        <begin position="374"/>
        <end position="392"/>
    </location>
</feature>
<keyword evidence="2" id="KW-0812">Transmembrane</keyword>
<organism evidence="3 4">
    <name type="scientific">Sphaerobolus stellatus (strain SS14)</name>
    <dbReference type="NCBI Taxonomy" id="990650"/>
    <lineage>
        <taxon>Eukaryota</taxon>
        <taxon>Fungi</taxon>
        <taxon>Dikarya</taxon>
        <taxon>Basidiomycota</taxon>
        <taxon>Agaricomycotina</taxon>
        <taxon>Agaricomycetes</taxon>
        <taxon>Phallomycetidae</taxon>
        <taxon>Geastrales</taxon>
        <taxon>Sphaerobolaceae</taxon>
        <taxon>Sphaerobolus</taxon>
    </lineage>
</organism>